<dbReference type="Pfam" id="PF03050">
    <property type="entry name" value="DDE_Tnp_IS66"/>
    <property type="match status" value="1"/>
</dbReference>
<dbReference type="NCBIfam" id="NF033517">
    <property type="entry name" value="transpos_IS66"/>
    <property type="match status" value="1"/>
</dbReference>
<keyword evidence="1" id="KW-0175">Coiled coil</keyword>
<protein>
    <submittedName>
        <fullName evidence="7">IS66 family transposase</fullName>
    </submittedName>
</protein>
<evidence type="ECO:0000313" key="10">
    <source>
        <dbReference type="Proteomes" id="UP000462015"/>
    </source>
</evidence>
<name>A0A395UK72_PHOVU</name>
<evidence type="ECO:0000256" key="1">
    <source>
        <dbReference type="SAM" id="Coils"/>
    </source>
</evidence>
<dbReference type="Pfam" id="PF13817">
    <property type="entry name" value="DDE_Tnp_IS66_C"/>
    <property type="match status" value="1"/>
</dbReference>
<dbReference type="EMBL" id="QSPP01000174">
    <property type="protein sequence ID" value="RGJ72990.1"/>
    <property type="molecule type" value="Genomic_DNA"/>
</dbReference>
<evidence type="ECO:0000313" key="5">
    <source>
        <dbReference type="EMBL" id="KAB6629027.1"/>
    </source>
</evidence>
<dbReference type="Pfam" id="PF13007">
    <property type="entry name" value="LZ_Tnp_IS66"/>
    <property type="match status" value="1"/>
</dbReference>
<evidence type="ECO:0000313" key="6">
    <source>
        <dbReference type="EMBL" id="RGJ72990.1"/>
    </source>
</evidence>
<dbReference type="Proteomes" id="UP000260640">
    <property type="component" value="Unassembled WGS sequence"/>
</dbReference>
<dbReference type="InterPro" id="IPR052344">
    <property type="entry name" value="Transposase-related"/>
</dbReference>
<evidence type="ECO:0000259" key="3">
    <source>
        <dbReference type="Pfam" id="PF13007"/>
    </source>
</evidence>
<dbReference type="InterPro" id="IPR024463">
    <property type="entry name" value="Transposase_TnpC_homeodom"/>
</dbReference>
<evidence type="ECO:0000313" key="9">
    <source>
        <dbReference type="Proteomes" id="UP000266497"/>
    </source>
</evidence>
<dbReference type="PANTHER" id="PTHR33678">
    <property type="entry name" value="BLL1576 PROTEIN"/>
    <property type="match status" value="1"/>
</dbReference>
<evidence type="ECO:0000313" key="7">
    <source>
        <dbReference type="EMBL" id="RGR28210.1"/>
    </source>
</evidence>
<evidence type="ECO:0000259" key="2">
    <source>
        <dbReference type="Pfam" id="PF03050"/>
    </source>
</evidence>
<dbReference type="AlphaFoldDB" id="A0A395UK72"/>
<dbReference type="RefSeq" id="WP_117695412.1">
    <property type="nucleotide sequence ID" value="NZ_CP143952.1"/>
</dbReference>
<evidence type="ECO:0000259" key="4">
    <source>
        <dbReference type="Pfam" id="PF13817"/>
    </source>
</evidence>
<reference evidence="8 9" key="1">
    <citation type="submission" date="2018-08" db="EMBL/GenBank/DDBJ databases">
        <title>A genome reference for cultivated species of the human gut microbiota.</title>
        <authorList>
            <person name="Zou Y."/>
            <person name="Xue W."/>
            <person name="Luo G."/>
        </authorList>
    </citation>
    <scope>NUCLEOTIDE SEQUENCE [LARGE SCALE GENOMIC DNA]</scope>
    <source>
        <strain evidence="7 9">AF25-30LB</strain>
        <strain evidence="6 8">TM05-16</strain>
    </source>
</reference>
<feature type="domain" description="Transposase TnpC homeodomain" evidence="3">
    <location>
        <begin position="41"/>
        <end position="117"/>
    </location>
</feature>
<sequence length="541" mass="62900">MEEKEILLKTIEGLNASIASLSTTNKNQSEQIKNLQERIKELTAQVAWLNRQLFGRKSEKLRVYDPNMPDLFADEFSGLRQQAEEKRDEAVEKIEKESVEDVKRNRQNRKMIEDLPVLETDTIEPKGVDLSLYRRIGEEITKVVKHKPGMLYVKVIIRPKYALKDSTLLPPAGQKGVEIAPMPLMPVDKCIADTSLLAEILLQKYEYHVPFYRQIQQYRHLGMKGLTESTLDGWFKKTVELLKPLYEELKREVFSCDYVQVDETTVPVINREKHKADKEYLWMVRSVMERLVIFHYDGGSRAGAVIESLANQYNFKGYLQCDGFAGYETAFKANPDVRLLNCLVHIRRHFEQALDENREMAQHALTQIQHIYKIERQCDEAGLSYDERRQKRQELARPIMEAMKVWMETEGIKYSPGSLTGKAITYAYTKWDNIIRCLDDGRLYWDNNLAENVQRPITLSRKNFLFCGNHEAAVNMSVICSLLATCKAHEVNPRVYLNDVIAQMPYHKKATQEELLNLLPHKWKLKHPECVLTRQKEESCN</sequence>
<comment type="caution">
    <text evidence="7">The sequence shown here is derived from an EMBL/GenBank/DDBJ whole genome shotgun (WGS) entry which is preliminary data.</text>
</comment>
<proteinExistence type="predicted"/>
<dbReference type="Proteomes" id="UP000266497">
    <property type="component" value="Unassembled WGS sequence"/>
</dbReference>
<dbReference type="InterPro" id="IPR039552">
    <property type="entry name" value="IS66_C"/>
</dbReference>
<feature type="domain" description="Transposase IS66 C-terminal" evidence="4">
    <location>
        <begin position="481"/>
        <end position="520"/>
    </location>
</feature>
<dbReference type="InterPro" id="IPR004291">
    <property type="entry name" value="Transposase_IS66_central"/>
</dbReference>
<accession>A0A395UK72</accession>
<reference evidence="5 10" key="2">
    <citation type="journal article" date="2019" name="Nat. Med.">
        <title>A library of human gut bacterial isolates paired with longitudinal multiomics data enables mechanistic microbiome research.</title>
        <authorList>
            <person name="Poyet M."/>
            <person name="Groussin M."/>
            <person name="Gibbons S.M."/>
            <person name="Avila-Pacheco J."/>
            <person name="Jiang X."/>
            <person name="Kearney S.M."/>
            <person name="Perrotta A.R."/>
            <person name="Berdy B."/>
            <person name="Zhao S."/>
            <person name="Lieberman T.D."/>
            <person name="Swanson P.K."/>
            <person name="Smith M."/>
            <person name="Roesemann S."/>
            <person name="Alexander J.E."/>
            <person name="Rich S.A."/>
            <person name="Livny J."/>
            <person name="Vlamakis H."/>
            <person name="Clish C."/>
            <person name="Bullock K."/>
            <person name="Deik A."/>
            <person name="Scott J."/>
            <person name="Pierce K.A."/>
            <person name="Xavier R.J."/>
            <person name="Alm E.J."/>
        </authorList>
    </citation>
    <scope>NUCLEOTIDE SEQUENCE [LARGE SCALE GENOMIC DNA]</scope>
    <source>
        <strain evidence="5 10">BIOML-A98</strain>
    </source>
</reference>
<dbReference type="Proteomes" id="UP000462015">
    <property type="component" value="Unassembled WGS sequence"/>
</dbReference>
<dbReference type="EMBL" id="QRUD01000168">
    <property type="protein sequence ID" value="RGR28210.1"/>
    <property type="molecule type" value="Genomic_DNA"/>
</dbReference>
<dbReference type="EMBL" id="WDAL01000102">
    <property type="protein sequence ID" value="KAB6629027.1"/>
    <property type="molecule type" value="Genomic_DNA"/>
</dbReference>
<evidence type="ECO:0000313" key="8">
    <source>
        <dbReference type="Proteomes" id="UP000260640"/>
    </source>
</evidence>
<feature type="coiled-coil region" evidence="1">
    <location>
        <begin position="18"/>
        <end position="100"/>
    </location>
</feature>
<organism evidence="7 9">
    <name type="scientific">Phocaeicola vulgatus</name>
    <name type="common">Bacteroides vulgatus</name>
    <dbReference type="NCBI Taxonomy" id="821"/>
    <lineage>
        <taxon>Bacteria</taxon>
        <taxon>Pseudomonadati</taxon>
        <taxon>Bacteroidota</taxon>
        <taxon>Bacteroidia</taxon>
        <taxon>Bacteroidales</taxon>
        <taxon>Bacteroidaceae</taxon>
        <taxon>Phocaeicola</taxon>
    </lineage>
</organism>
<gene>
    <name evidence="7" type="ORF">DWY53_23830</name>
    <name evidence="6" type="ORF">DXD46_23005</name>
    <name evidence="5" type="ORF">GAY12_22825</name>
</gene>
<feature type="domain" description="Transposase IS66 central" evidence="2">
    <location>
        <begin position="189"/>
        <end position="474"/>
    </location>
</feature>
<dbReference type="PANTHER" id="PTHR33678:SF1">
    <property type="entry name" value="BLL1576 PROTEIN"/>
    <property type="match status" value="1"/>
</dbReference>